<sequence>MGVAAQDGAAGDVARLARVRRAGGRDGTGSGSGGPGRSRGGRNP</sequence>
<evidence type="ECO:0000313" key="3">
    <source>
        <dbReference type="Proteomes" id="UP000588112"/>
    </source>
</evidence>
<proteinExistence type="predicted"/>
<comment type="caution">
    <text evidence="2">The sequence shown here is derived from an EMBL/GenBank/DDBJ whole genome shotgun (WGS) entry which is preliminary data.</text>
</comment>
<organism evidence="2 3">
    <name type="scientific">Sphaerisporangium krabiense</name>
    <dbReference type="NCBI Taxonomy" id="763782"/>
    <lineage>
        <taxon>Bacteria</taxon>
        <taxon>Bacillati</taxon>
        <taxon>Actinomycetota</taxon>
        <taxon>Actinomycetes</taxon>
        <taxon>Streptosporangiales</taxon>
        <taxon>Streptosporangiaceae</taxon>
        <taxon>Sphaerisporangium</taxon>
    </lineage>
</organism>
<keyword evidence="3" id="KW-1185">Reference proteome</keyword>
<dbReference type="EMBL" id="JACHBR010000001">
    <property type="protein sequence ID" value="MBB5627700.1"/>
    <property type="molecule type" value="Genomic_DNA"/>
</dbReference>
<accession>A0A7W9DRT7</accession>
<name>A0A7W9DRT7_9ACTN</name>
<evidence type="ECO:0000313" key="2">
    <source>
        <dbReference type="EMBL" id="MBB5627700.1"/>
    </source>
</evidence>
<reference evidence="2 3" key="1">
    <citation type="submission" date="2020-08" db="EMBL/GenBank/DDBJ databases">
        <title>Sequencing the genomes of 1000 actinobacteria strains.</title>
        <authorList>
            <person name="Klenk H.-P."/>
        </authorList>
    </citation>
    <scope>NUCLEOTIDE SEQUENCE [LARGE SCALE GENOMIC DNA]</scope>
    <source>
        <strain evidence="2 3">DSM 45790</strain>
    </source>
</reference>
<dbReference type="RefSeq" id="WP_260324656.1">
    <property type="nucleotide sequence ID" value="NZ_BOOS01000015.1"/>
</dbReference>
<feature type="compositionally biased region" description="Gly residues" evidence="1">
    <location>
        <begin position="25"/>
        <end position="44"/>
    </location>
</feature>
<protein>
    <submittedName>
        <fullName evidence="2">Uncharacterized protein</fullName>
    </submittedName>
</protein>
<feature type="region of interest" description="Disordered" evidence="1">
    <location>
        <begin position="18"/>
        <end position="44"/>
    </location>
</feature>
<dbReference type="AlphaFoldDB" id="A0A7W9DRT7"/>
<evidence type="ECO:0000256" key="1">
    <source>
        <dbReference type="SAM" id="MobiDB-lite"/>
    </source>
</evidence>
<dbReference type="Proteomes" id="UP000588112">
    <property type="component" value="Unassembled WGS sequence"/>
</dbReference>
<gene>
    <name evidence="2" type="ORF">BJ981_003399</name>
</gene>